<dbReference type="EMBL" id="JANJYJ010000010">
    <property type="protein sequence ID" value="KAK3183421.1"/>
    <property type="molecule type" value="Genomic_DNA"/>
</dbReference>
<gene>
    <name evidence="3" type="ORF">Dsin_030707</name>
</gene>
<reference evidence="3" key="1">
    <citation type="journal article" date="2023" name="Plant J.">
        <title>Genome sequences and population genomics provide insights into the demographic history, inbreeding, and mutation load of two 'living fossil' tree species of Dipteronia.</title>
        <authorList>
            <person name="Feng Y."/>
            <person name="Comes H.P."/>
            <person name="Chen J."/>
            <person name="Zhu S."/>
            <person name="Lu R."/>
            <person name="Zhang X."/>
            <person name="Li P."/>
            <person name="Qiu J."/>
            <person name="Olsen K.M."/>
            <person name="Qiu Y."/>
        </authorList>
    </citation>
    <scope>NUCLEOTIDE SEQUENCE</scope>
    <source>
        <strain evidence="3">NBL</strain>
    </source>
</reference>
<evidence type="ECO:0000256" key="1">
    <source>
        <dbReference type="SAM" id="MobiDB-lite"/>
    </source>
</evidence>
<dbReference type="Pfam" id="PF14244">
    <property type="entry name" value="Retrotran_gag_3"/>
    <property type="match status" value="1"/>
</dbReference>
<dbReference type="PANTHER" id="PTHR37610">
    <property type="entry name" value="CCHC-TYPE DOMAIN-CONTAINING PROTEIN"/>
    <property type="match status" value="1"/>
</dbReference>
<proteinExistence type="predicted"/>
<evidence type="ECO:0000259" key="2">
    <source>
        <dbReference type="Pfam" id="PF14244"/>
    </source>
</evidence>
<sequence>MSSNSNQTTETSYSRSSLKSPITNVSSPYFLHSSDHPGVLLVSNMLTCDNYPTWKISMKMALNAKNKLGLIDGSMAKSAETFSRFERLGTMQRYGVVMDAQWN</sequence>
<comment type="caution">
    <text evidence="3">The sequence shown here is derived from an EMBL/GenBank/DDBJ whole genome shotgun (WGS) entry which is preliminary data.</text>
</comment>
<dbReference type="PANTHER" id="PTHR37610:SF97">
    <property type="entry name" value="RETROTRANSPOSON GAG DOMAIN-CONTAINING PROTEIN"/>
    <property type="match status" value="1"/>
</dbReference>
<evidence type="ECO:0000313" key="4">
    <source>
        <dbReference type="Proteomes" id="UP001281410"/>
    </source>
</evidence>
<protein>
    <recommendedName>
        <fullName evidence="2">Retrotransposon Copia-like N-terminal domain-containing protein</fullName>
    </recommendedName>
</protein>
<keyword evidence="4" id="KW-1185">Reference proteome</keyword>
<dbReference type="AlphaFoldDB" id="A0AAE0DRB9"/>
<dbReference type="Proteomes" id="UP001281410">
    <property type="component" value="Unassembled WGS sequence"/>
</dbReference>
<feature type="region of interest" description="Disordered" evidence="1">
    <location>
        <begin position="1"/>
        <end position="21"/>
    </location>
</feature>
<evidence type="ECO:0000313" key="3">
    <source>
        <dbReference type="EMBL" id="KAK3183421.1"/>
    </source>
</evidence>
<organism evidence="3 4">
    <name type="scientific">Dipteronia sinensis</name>
    <dbReference type="NCBI Taxonomy" id="43782"/>
    <lineage>
        <taxon>Eukaryota</taxon>
        <taxon>Viridiplantae</taxon>
        <taxon>Streptophyta</taxon>
        <taxon>Embryophyta</taxon>
        <taxon>Tracheophyta</taxon>
        <taxon>Spermatophyta</taxon>
        <taxon>Magnoliopsida</taxon>
        <taxon>eudicotyledons</taxon>
        <taxon>Gunneridae</taxon>
        <taxon>Pentapetalae</taxon>
        <taxon>rosids</taxon>
        <taxon>malvids</taxon>
        <taxon>Sapindales</taxon>
        <taxon>Sapindaceae</taxon>
        <taxon>Hippocastanoideae</taxon>
        <taxon>Acereae</taxon>
        <taxon>Dipteronia</taxon>
    </lineage>
</organism>
<accession>A0AAE0DRB9</accession>
<feature type="domain" description="Retrotransposon Copia-like N-terminal" evidence="2">
    <location>
        <begin position="32"/>
        <end position="77"/>
    </location>
</feature>
<dbReference type="InterPro" id="IPR029472">
    <property type="entry name" value="Copia-like_N"/>
</dbReference>
<name>A0AAE0DRB9_9ROSI</name>